<evidence type="ECO:0008006" key="4">
    <source>
        <dbReference type="Google" id="ProtNLM"/>
    </source>
</evidence>
<reference evidence="2 3" key="1">
    <citation type="submission" date="2019-09" db="EMBL/GenBank/DDBJ databases">
        <title>Genomes of family Cryomorphaceae.</title>
        <authorList>
            <person name="Bowman J.P."/>
        </authorList>
    </citation>
    <scope>NUCLEOTIDE SEQUENCE [LARGE SCALE GENOMIC DNA]</scope>
    <source>
        <strain evidence="2 3">LMG 25704</strain>
    </source>
</reference>
<dbReference type="EMBL" id="WBVO01000005">
    <property type="protein sequence ID" value="KAB2810191.1"/>
    <property type="molecule type" value="Genomic_DNA"/>
</dbReference>
<dbReference type="Proteomes" id="UP000468650">
    <property type="component" value="Unassembled WGS sequence"/>
</dbReference>
<feature type="chain" id="PRO_5027016964" description="DUF4465 domain-containing protein" evidence="1">
    <location>
        <begin position="28"/>
        <end position="266"/>
    </location>
</feature>
<comment type="caution">
    <text evidence="2">The sequence shown here is derived from an EMBL/GenBank/DDBJ whole genome shotgun (WGS) entry which is preliminary data.</text>
</comment>
<evidence type="ECO:0000313" key="2">
    <source>
        <dbReference type="EMBL" id="KAB2810191.1"/>
    </source>
</evidence>
<sequence>MNSLSTTLKKSCIRIVFNFISAGIVLASLTSCDKDQLENSAGGSEFPILFSSESYEDVKHKINIGRSQLSNSYSTIYLSGGFRDPFGLFTTAGHLTVGQWNCPVQENLFYKTVLDTDPDHSSVANDMNGKNVNIDYEIYGVNQISTIYSPAYIDVYFNQDVWHFDKTQDLVMTWDVDQNSPFDKIYVAFVSRGVDGVPDEYTRGLVIDEITDDDGEYVFPSSTFSSWPDDLWIDVIVMRGNQKFIEETGTLITVLNYNYTSGRIRN</sequence>
<name>A0A6N6RG98_9FLAO</name>
<protein>
    <recommendedName>
        <fullName evidence="4">DUF4465 domain-containing protein</fullName>
    </recommendedName>
</protein>
<accession>A0A6N6RG98</accession>
<evidence type="ECO:0000256" key="1">
    <source>
        <dbReference type="SAM" id="SignalP"/>
    </source>
</evidence>
<keyword evidence="1" id="KW-0732">Signal</keyword>
<evidence type="ECO:0000313" key="3">
    <source>
        <dbReference type="Proteomes" id="UP000468650"/>
    </source>
</evidence>
<keyword evidence="3" id="KW-1185">Reference proteome</keyword>
<gene>
    <name evidence="2" type="ORF">F8C67_08125</name>
</gene>
<feature type="signal peptide" evidence="1">
    <location>
        <begin position="1"/>
        <end position="27"/>
    </location>
</feature>
<proteinExistence type="predicted"/>
<dbReference type="RefSeq" id="WP_151667335.1">
    <property type="nucleotide sequence ID" value="NZ_WBVO01000005.1"/>
</dbReference>
<dbReference type="AlphaFoldDB" id="A0A6N6RG98"/>
<organism evidence="2 3">
    <name type="scientific">Phaeocystidibacter luteus</name>
    <dbReference type="NCBI Taxonomy" id="911197"/>
    <lineage>
        <taxon>Bacteria</taxon>
        <taxon>Pseudomonadati</taxon>
        <taxon>Bacteroidota</taxon>
        <taxon>Flavobacteriia</taxon>
        <taxon>Flavobacteriales</taxon>
        <taxon>Phaeocystidibacteraceae</taxon>
        <taxon>Phaeocystidibacter</taxon>
    </lineage>
</organism>
<dbReference type="OrthoDB" id="9798830at2"/>